<name>A0AAW0UQL9_SCYPA</name>
<reference evidence="2 3" key="1">
    <citation type="submission" date="2023-03" db="EMBL/GenBank/DDBJ databases">
        <title>High-quality genome of Scylla paramamosain provides insights in environmental adaptation.</title>
        <authorList>
            <person name="Zhang L."/>
        </authorList>
    </citation>
    <scope>NUCLEOTIDE SEQUENCE [LARGE SCALE GENOMIC DNA]</scope>
    <source>
        <strain evidence="2">LZ_2023a</strain>
        <tissue evidence="2">Muscle</tissue>
    </source>
</reference>
<comment type="caution">
    <text evidence="2">The sequence shown here is derived from an EMBL/GenBank/DDBJ whole genome shotgun (WGS) entry which is preliminary data.</text>
</comment>
<dbReference type="EMBL" id="JARAKH010000008">
    <property type="protein sequence ID" value="KAK8402050.1"/>
    <property type="molecule type" value="Genomic_DNA"/>
</dbReference>
<evidence type="ECO:0000313" key="3">
    <source>
        <dbReference type="Proteomes" id="UP001487740"/>
    </source>
</evidence>
<evidence type="ECO:0000313" key="2">
    <source>
        <dbReference type="EMBL" id="KAK8402050.1"/>
    </source>
</evidence>
<accession>A0AAW0UQL9</accession>
<dbReference type="Proteomes" id="UP001487740">
    <property type="component" value="Unassembled WGS sequence"/>
</dbReference>
<dbReference type="AlphaFoldDB" id="A0AAW0UQL9"/>
<evidence type="ECO:0000256" key="1">
    <source>
        <dbReference type="SAM" id="MobiDB-lite"/>
    </source>
</evidence>
<protein>
    <submittedName>
        <fullName evidence="2">Uncharacterized protein</fullName>
    </submittedName>
</protein>
<organism evidence="2 3">
    <name type="scientific">Scylla paramamosain</name>
    <name type="common">Mud crab</name>
    <dbReference type="NCBI Taxonomy" id="85552"/>
    <lineage>
        <taxon>Eukaryota</taxon>
        <taxon>Metazoa</taxon>
        <taxon>Ecdysozoa</taxon>
        <taxon>Arthropoda</taxon>
        <taxon>Crustacea</taxon>
        <taxon>Multicrustacea</taxon>
        <taxon>Malacostraca</taxon>
        <taxon>Eumalacostraca</taxon>
        <taxon>Eucarida</taxon>
        <taxon>Decapoda</taxon>
        <taxon>Pleocyemata</taxon>
        <taxon>Brachyura</taxon>
        <taxon>Eubrachyura</taxon>
        <taxon>Portunoidea</taxon>
        <taxon>Portunidae</taxon>
        <taxon>Portuninae</taxon>
        <taxon>Scylla</taxon>
    </lineage>
</organism>
<sequence length="125" mass="14272">MTQRSRRRWRAARKALQAHHCRRHRNGAAPLLGQRFAKTSTLRGDSELSGLAEPSSAQDEQPMHAYTLRLTHDRIWGLSMRHGLETQHWPCTTNAIYTASFITVKNKTSCPPALSSQARELHWCL</sequence>
<gene>
    <name evidence="2" type="ORF">O3P69_001261</name>
</gene>
<keyword evidence="3" id="KW-1185">Reference proteome</keyword>
<feature type="region of interest" description="Disordered" evidence="1">
    <location>
        <begin position="43"/>
        <end position="62"/>
    </location>
</feature>
<proteinExistence type="predicted"/>